<protein>
    <submittedName>
        <fullName evidence="2">Uncharacterized protein</fullName>
    </submittedName>
</protein>
<dbReference type="OrthoDB" id="10488765at2759"/>
<keyword evidence="3" id="KW-1185">Reference proteome</keyword>
<evidence type="ECO:0000313" key="3">
    <source>
        <dbReference type="Proteomes" id="UP000244005"/>
    </source>
</evidence>
<organism evidence="2 3">
    <name type="scientific">Marchantia polymorpha</name>
    <name type="common">Common liverwort</name>
    <name type="synonym">Marchantia aquatica</name>
    <dbReference type="NCBI Taxonomy" id="3197"/>
    <lineage>
        <taxon>Eukaryota</taxon>
        <taxon>Viridiplantae</taxon>
        <taxon>Streptophyta</taxon>
        <taxon>Embryophyta</taxon>
        <taxon>Marchantiophyta</taxon>
        <taxon>Marchantiopsida</taxon>
        <taxon>Marchantiidae</taxon>
        <taxon>Marchantiales</taxon>
        <taxon>Marchantiaceae</taxon>
        <taxon>Marchantia</taxon>
    </lineage>
</organism>
<dbReference type="AlphaFoldDB" id="A0A2R6WKP1"/>
<evidence type="ECO:0000256" key="1">
    <source>
        <dbReference type="SAM" id="MobiDB-lite"/>
    </source>
</evidence>
<proteinExistence type="predicted"/>
<name>A0A2R6WKP1_MARPO</name>
<accession>A0A2R6WKP1</accession>
<dbReference type="Proteomes" id="UP000244005">
    <property type="component" value="Unassembled WGS sequence"/>
</dbReference>
<gene>
    <name evidence="2" type="ORF">MARPO_0080s0016</name>
</gene>
<sequence length="194" mass="21081">MVRVCKTCSPGISEGPSSRKPPEKTTKSRKSSNVQQKPKSSKKPRICGHSDEPECLAVVNLPLSGEPSNDAFLNSPNFVDHTNENMVDGGPPRFSDLLEQNSASVQEAALDPDMPVPLNQAHPALQKLFPQSLRSYPLNPPVLSITPRVNQGPTIGIVGESLQLQKETSNDTIRAQIMECLKDSNFRGDVEPAD</sequence>
<evidence type="ECO:0000313" key="2">
    <source>
        <dbReference type="EMBL" id="PTQ34391.1"/>
    </source>
</evidence>
<reference evidence="3" key="1">
    <citation type="journal article" date="2017" name="Cell">
        <title>Insights into land plant evolution garnered from the Marchantia polymorpha genome.</title>
        <authorList>
            <person name="Bowman J.L."/>
            <person name="Kohchi T."/>
            <person name="Yamato K.T."/>
            <person name="Jenkins J."/>
            <person name="Shu S."/>
            <person name="Ishizaki K."/>
            <person name="Yamaoka S."/>
            <person name="Nishihama R."/>
            <person name="Nakamura Y."/>
            <person name="Berger F."/>
            <person name="Adam C."/>
            <person name="Aki S.S."/>
            <person name="Althoff F."/>
            <person name="Araki T."/>
            <person name="Arteaga-Vazquez M.A."/>
            <person name="Balasubrmanian S."/>
            <person name="Barry K."/>
            <person name="Bauer D."/>
            <person name="Boehm C.R."/>
            <person name="Briginshaw L."/>
            <person name="Caballero-Perez J."/>
            <person name="Catarino B."/>
            <person name="Chen F."/>
            <person name="Chiyoda S."/>
            <person name="Chovatia M."/>
            <person name="Davies K.M."/>
            <person name="Delmans M."/>
            <person name="Demura T."/>
            <person name="Dierschke T."/>
            <person name="Dolan L."/>
            <person name="Dorantes-Acosta A.E."/>
            <person name="Eklund D.M."/>
            <person name="Florent S.N."/>
            <person name="Flores-Sandoval E."/>
            <person name="Fujiyama A."/>
            <person name="Fukuzawa H."/>
            <person name="Galik B."/>
            <person name="Grimanelli D."/>
            <person name="Grimwood J."/>
            <person name="Grossniklaus U."/>
            <person name="Hamada T."/>
            <person name="Haseloff J."/>
            <person name="Hetherington A.J."/>
            <person name="Higo A."/>
            <person name="Hirakawa Y."/>
            <person name="Hundley H.N."/>
            <person name="Ikeda Y."/>
            <person name="Inoue K."/>
            <person name="Inoue S.I."/>
            <person name="Ishida S."/>
            <person name="Jia Q."/>
            <person name="Kakita M."/>
            <person name="Kanazawa T."/>
            <person name="Kawai Y."/>
            <person name="Kawashima T."/>
            <person name="Kennedy M."/>
            <person name="Kinose K."/>
            <person name="Kinoshita T."/>
            <person name="Kohara Y."/>
            <person name="Koide E."/>
            <person name="Komatsu K."/>
            <person name="Kopischke S."/>
            <person name="Kubo M."/>
            <person name="Kyozuka J."/>
            <person name="Lagercrantz U."/>
            <person name="Lin S.S."/>
            <person name="Lindquist E."/>
            <person name="Lipzen A.M."/>
            <person name="Lu C.W."/>
            <person name="De Luna E."/>
            <person name="Martienssen R.A."/>
            <person name="Minamino N."/>
            <person name="Mizutani M."/>
            <person name="Mizutani M."/>
            <person name="Mochizuki N."/>
            <person name="Monte I."/>
            <person name="Mosher R."/>
            <person name="Nagasaki H."/>
            <person name="Nakagami H."/>
            <person name="Naramoto S."/>
            <person name="Nishitani K."/>
            <person name="Ohtani M."/>
            <person name="Okamoto T."/>
            <person name="Okumura M."/>
            <person name="Phillips J."/>
            <person name="Pollak B."/>
            <person name="Reinders A."/>
            <person name="Rovekamp M."/>
            <person name="Sano R."/>
            <person name="Sawa S."/>
            <person name="Schmid M.W."/>
            <person name="Shirakawa M."/>
            <person name="Solano R."/>
            <person name="Spunde A."/>
            <person name="Suetsugu N."/>
            <person name="Sugano S."/>
            <person name="Sugiyama A."/>
            <person name="Sun R."/>
            <person name="Suzuki Y."/>
            <person name="Takenaka M."/>
            <person name="Takezawa D."/>
            <person name="Tomogane H."/>
            <person name="Tsuzuki M."/>
            <person name="Ueda T."/>
            <person name="Umeda M."/>
            <person name="Ward J.M."/>
            <person name="Watanabe Y."/>
            <person name="Yazaki K."/>
            <person name="Yokoyama R."/>
            <person name="Yoshitake Y."/>
            <person name="Yotsui I."/>
            <person name="Zachgo S."/>
            <person name="Schmutz J."/>
        </authorList>
    </citation>
    <scope>NUCLEOTIDE SEQUENCE [LARGE SCALE GENOMIC DNA]</scope>
    <source>
        <strain evidence="3">Tak-1</strain>
    </source>
</reference>
<dbReference type="Gramene" id="Mp4g02830.2">
    <property type="protein sequence ID" value="Mp4g02830.2.cds"/>
    <property type="gene ID" value="Mp4g02830"/>
</dbReference>
<dbReference type="EMBL" id="KZ772752">
    <property type="protein sequence ID" value="PTQ34391.1"/>
    <property type="molecule type" value="Genomic_DNA"/>
</dbReference>
<feature type="region of interest" description="Disordered" evidence="1">
    <location>
        <begin position="1"/>
        <end position="50"/>
    </location>
</feature>